<evidence type="ECO:0008006" key="5">
    <source>
        <dbReference type="Google" id="ProtNLM"/>
    </source>
</evidence>
<sequence>MKTMRLIGSFLFLLFISCGIPQAEYDRLTRENEKLKNKLAECELTPAQMYEQAVNYYDAEDYTKSRKRLLTLKAKYVNSNEHKKGKILLKKVENKILETARSNREAKGSEEENEEDIAEKQDNTDSEANKKALAKMQKKYDINNDVTWYRDKSSTKLSTKNYVQTYIGKKEKKPWLGLSINYFSKKKWLHIQRIEITVDGEIFEITETTPGEFKEKQESGGKREWLDRVVKNEDLMLTQKIAAAKTVKIKFVGEDDVYTRTIPKAEKKAIQNVLKAFVALGGNL</sequence>
<keyword evidence="4" id="KW-1185">Reference proteome</keyword>
<accession>A0A936ZU56</accession>
<dbReference type="EMBL" id="JAERQJ010000010">
    <property type="protein sequence ID" value="MBL0685619.1"/>
    <property type="molecule type" value="Genomic_DNA"/>
</dbReference>
<feature type="chain" id="PRO_5037072472" description="Lipoprotein" evidence="2">
    <location>
        <begin position="24"/>
        <end position="284"/>
    </location>
</feature>
<name>A0A936ZU56_9FLAO</name>
<reference evidence="3" key="1">
    <citation type="submission" date="2021-01" db="EMBL/GenBank/DDBJ databases">
        <authorList>
            <person name="Zhong Y.L."/>
        </authorList>
    </citation>
    <scope>NUCLEOTIDE SEQUENCE</scope>
    <source>
        <strain evidence="3">KCTC 23302</strain>
    </source>
</reference>
<feature type="region of interest" description="Disordered" evidence="1">
    <location>
        <begin position="100"/>
        <end position="131"/>
    </location>
</feature>
<comment type="caution">
    <text evidence="3">The sequence shown here is derived from an EMBL/GenBank/DDBJ whole genome shotgun (WGS) entry which is preliminary data.</text>
</comment>
<evidence type="ECO:0000256" key="2">
    <source>
        <dbReference type="SAM" id="SignalP"/>
    </source>
</evidence>
<gene>
    <name evidence="3" type="ORF">JJQ60_18935</name>
</gene>
<keyword evidence="2" id="KW-0732">Signal</keyword>
<feature type="compositionally biased region" description="Basic and acidic residues" evidence="1">
    <location>
        <begin position="100"/>
        <end position="110"/>
    </location>
</feature>
<feature type="signal peptide" evidence="2">
    <location>
        <begin position="1"/>
        <end position="23"/>
    </location>
</feature>
<protein>
    <recommendedName>
        <fullName evidence="5">Lipoprotein</fullName>
    </recommendedName>
</protein>
<dbReference type="AlphaFoldDB" id="A0A936ZU56"/>
<dbReference type="PROSITE" id="PS51257">
    <property type="entry name" value="PROKAR_LIPOPROTEIN"/>
    <property type="match status" value="1"/>
</dbReference>
<dbReference type="Proteomes" id="UP000651057">
    <property type="component" value="Unassembled WGS sequence"/>
</dbReference>
<evidence type="ECO:0000313" key="4">
    <source>
        <dbReference type="Proteomes" id="UP000651057"/>
    </source>
</evidence>
<dbReference type="RefSeq" id="WP_201923894.1">
    <property type="nucleotide sequence ID" value="NZ_BAABAX010000030.1"/>
</dbReference>
<organism evidence="3 4">
    <name type="scientific">Aquimarina mytili</name>
    <dbReference type="NCBI Taxonomy" id="874423"/>
    <lineage>
        <taxon>Bacteria</taxon>
        <taxon>Pseudomonadati</taxon>
        <taxon>Bacteroidota</taxon>
        <taxon>Flavobacteriia</taxon>
        <taxon>Flavobacteriales</taxon>
        <taxon>Flavobacteriaceae</taxon>
        <taxon>Aquimarina</taxon>
    </lineage>
</organism>
<evidence type="ECO:0000313" key="3">
    <source>
        <dbReference type="EMBL" id="MBL0685619.1"/>
    </source>
</evidence>
<evidence type="ECO:0000256" key="1">
    <source>
        <dbReference type="SAM" id="MobiDB-lite"/>
    </source>
</evidence>
<proteinExistence type="predicted"/>
<feature type="compositionally biased region" description="Basic and acidic residues" evidence="1">
    <location>
        <begin position="118"/>
        <end position="130"/>
    </location>
</feature>